<evidence type="ECO:0000256" key="1">
    <source>
        <dbReference type="ARBA" id="ARBA00022898"/>
    </source>
</evidence>
<dbReference type="InterPro" id="IPR015421">
    <property type="entry name" value="PyrdxlP-dep_Trfase_major"/>
</dbReference>
<dbReference type="Gene3D" id="3.40.640.10">
    <property type="entry name" value="Type I PLP-dependent aspartate aminotransferase-like (Major domain)"/>
    <property type="match status" value="1"/>
</dbReference>
<dbReference type="Gene3D" id="3.90.1150.10">
    <property type="entry name" value="Aspartate Aminotransferase, domain 1"/>
    <property type="match status" value="1"/>
</dbReference>
<reference evidence="4 5" key="1">
    <citation type="journal article" date="2019" name="Int. J. Syst. Evol. Microbiol.">
        <title>The Global Catalogue of Microorganisms (GCM) 10K type strain sequencing project: providing services to taxonomists for standard genome sequencing and annotation.</title>
        <authorList>
            <consortium name="The Broad Institute Genomics Platform"/>
            <consortium name="The Broad Institute Genome Sequencing Center for Infectious Disease"/>
            <person name="Wu L."/>
            <person name="Ma J."/>
        </authorList>
    </citation>
    <scope>NUCLEOTIDE SEQUENCE [LARGE SCALE GENOMIC DNA]</scope>
    <source>
        <strain evidence="4 5">JCM 11574</strain>
    </source>
</reference>
<dbReference type="Pfam" id="PF01041">
    <property type="entry name" value="DegT_DnrJ_EryC1"/>
    <property type="match status" value="1"/>
</dbReference>
<dbReference type="CDD" id="cd00616">
    <property type="entry name" value="AHBA_syn"/>
    <property type="match status" value="1"/>
</dbReference>
<dbReference type="PANTHER" id="PTHR30244">
    <property type="entry name" value="TRANSAMINASE"/>
    <property type="match status" value="1"/>
</dbReference>
<keyword evidence="4" id="KW-0808">Transferase</keyword>
<evidence type="ECO:0000256" key="2">
    <source>
        <dbReference type="ARBA" id="ARBA00037999"/>
    </source>
</evidence>
<dbReference type="EMBL" id="BAAAVM010000119">
    <property type="protein sequence ID" value="GAA2774969.1"/>
    <property type="molecule type" value="Genomic_DNA"/>
</dbReference>
<dbReference type="PIRSF" id="PIRSF000390">
    <property type="entry name" value="PLP_StrS"/>
    <property type="match status" value="1"/>
</dbReference>
<dbReference type="Proteomes" id="UP001500893">
    <property type="component" value="Unassembled WGS sequence"/>
</dbReference>
<dbReference type="InterPro" id="IPR000653">
    <property type="entry name" value="DegT/StrS_aminotransferase"/>
</dbReference>
<keyword evidence="1 3" id="KW-0663">Pyridoxal phosphate</keyword>
<keyword evidence="4" id="KW-0032">Aminotransferase</keyword>
<dbReference type="PANTHER" id="PTHR30244:SF9">
    <property type="entry name" value="PROTEIN RV3402C"/>
    <property type="match status" value="1"/>
</dbReference>
<keyword evidence="5" id="KW-1185">Reference proteome</keyword>
<dbReference type="RefSeq" id="WP_345058174.1">
    <property type="nucleotide sequence ID" value="NZ_BAAAVM010000119.1"/>
</dbReference>
<sequence length="395" mass="43105">MKRTLGSLAVLGGAPAFDTPVVFGRPNIGSRKAFYDRLDTVLDSRWLSNGGVLCEEFERRVAQEAGTPYCIATCNATSALQLALRARGVTGEVIMPAFTFAATAHALSWIGLTPVLCDVDPDDGSLLLSEAEALIGPDTTAILGVHIWGRPSRLDELTTLARRHGLALIFDSAHAFGCGWNGRRIGGFGDAEVFSFHATKFINSFEGGALVTADGELARRARRMRNFGIAGHDDVVSVGTNAKLHEASAAMGLTSLDDMDHFVRSNRENYRRYRDELAGTPGLRLLEVDEREANNYQYVVLDVDAARTGLDRDDLLAVLAAENVFARRYFYPGCHRMDPYRTHRPFPGTDSIAARVMVLPTGECVTADDITAVCAIIRFAVERGHEVTRCLRRAA</sequence>
<gene>
    <name evidence="4" type="ORF">GCM10010521_61770</name>
</gene>
<protein>
    <submittedName>
        <fullName evidence="4">Aminotransferase class I/II-fold pyridoxal phosphate-dependent enzyme</fullName>
    </submittedName>
</protein>
<dbReference type="SUPFAM" id="SSF53383">
    <property type="entry name" value="PLP-dependent transferases"/>
    <property type="match status" value="1"/>
</dbReference>
<evidence type="ECO:0000313" key="5">
    <source>
        <dbReference type="Proteomes" id="UP001500893"/>
    </source>
</evidence>
<dbReference type="GO" id="GO:0008483">
    <property type="term" value="F:transaminase activity"/>
    <property type="evidence" value="ECO:0007669"/>
    <property type="project" value="UniProtKB-KW"/>
</dbReference>
<comment type="caution">
    <text evidence="4">The sequence shown here is derived from an EMBL/GenBank/DDBJ whole genome shotgun (WGS) entry which is preliminary data.</text>
</comment>
<organism evidence="4 5">
    <name type="scientific">Streptomyces rameus</name>
    <dbReference type="NCBI Taxonomy" id="68261"/>
    <lineage>
        <taxon>Bacteria</taxon>
        <taxon>Bacillati</taxon>
        <taxon>Actinomycetota</taxon>
        <taxon>Actinomycetes</taxon>
        <taxon>Kitasatosporales</taxon>
        <taxon>Streptomycetaceae</taxon>
        <taxon>Streptomyces</taxon>
    </lineage>
</organism>
<evidence type="ECO:0000256" key="3">
    <source>
        <dbReference type="RuleBase" id="RU004508"/>
    </source>
</evidence>
<accession>A0ABN3V2C2</accession>
<evidence type="ECO:0000313" key="4">
    <source>
        <dbReference type="EMBL" id="GAA2774969.1"/>
    </source>
</evidence>
<comment type="similarity">
    <text evidence="2 3">Belongs to the DegT/DnrJ/EryC1 family.</text>
</comment>
<name>A0ABN3V2C2_9ACTN</name>
<dbReference type="InterPro" id="IPR015422">
    <property type="entry name" value="PyrdxlP-dep_Trfase_small"/>
</dbReference>
<dbReference type="InterPro" id="IPR015424">
    <property type="entry name" value="PyrdxlP-dep_Trfase"/>
</dbReference>
<proteinExistence type="inferred from homology"/>